<dbReference type="InterPro" id="IPR000845">
    <property type="entry name" value="Nucleoside_phosphorylase_d"/>
</dbReference>
<proteinExistence type="predicted"/>
<gene>
    <name evidence="2" type="ORF">METZ01_LOCUS415021</name>
</gene>
<feature type="non-terminal residue" evidence="2">
    <location>
        <position position="210"/>
    </location>
</feature>
<dbReference type="Pfam" id="PF01048">
    <property type="entry name" value="PNP_UDP_1"/>
    <property type="match status" value="1"/>
</dbReference>
<dbReference type="PANTHER" id="PTHR43691">
    <property type="entry name" value="URIDINE PHOSPHORYLASE"/>
    <property type="match status" value="1"/>
</dbReference>
<name>A0A382WTJ9_9ZZZZ</name>
<evidence type="ECO:0000259" key="1">
    <source>
        <dbReference type="Pfam" id="PF01048"/>
    </source>
</evidence>
<protein>
    <recommendedName>
        <fullName evidence="1">Nucleoside phosphorylase domain-containing protein</fullName>
    </recommendedName>
</protein>
<sequence length="210" mass="23264">MDTFDWFDPEDESPSVIRPELQDKQGDQLPSNLLIVFAKDVLDGLRRELKLTRSEEDFYFFGGVCALYLDQSKNIALIEGAIGAPIGVSAVHTAISRGVRRVFVVGLCGAVDNSLVVGELVVPLECVREEGTSFHYIPSDRLAVPDIEMRQRLEAHLAKSAKAYRVGKTVSTDAPYRQTTQTELNWRRNGVIGVDMEMSAVFALCENQSA</sequence>
<reference evidence="2" key="1">
    <citation type="submission" date="2018-05" db="EMBL/GenBank/DDBJ databases">
        <authorList>
            <person name="Lanie J.A."/>
            <person name="Ng W.-L."/>
            <person name="Kazmierczak K.M."/>
            <person name="Andrzejewski T.M."/>
            <person name="Davidsen T.M."/>
            <person name="Wayne K.J."/>
            <person name="Tettelin H."/>
            <person name="Glass J.I."/>
            <person name="Rusch D."/>
            <person name="Podicherti R."/>
            <person name="Tsui H.-C.T."/>
            <person name="Winkler M.E."/>
        </authorList>
    </citation>
    <scope>NUCLEOTIDE SEQUENCE</scope>
</reference>
<dbReference type="GO" id="GO:0003824">
    <property type="term" value="F:catalytic activity"/>
    <property type="evidence" value="ECO:0007669"/>
    <property type="project" value="InterPro"/>
</dbReference>
<dbReference type="GO" id="GO:0009116">
    <property type="term" value="P:nucleoside metabolic process"/>
    <property type="evidence" value="ECO:0007669"/>
    <property type="project" value="InterPro"/>
</dbReference>
<dbReference type="SUPFAM" id="SSF53167">
    <property type="entry name" value="Purine and uridine phosphorylases"/>
    <property type="match status" value="1"/>
</dbReference>
<dbReference type="GO" id="GO:0005829">
    <property type="term" value="C:cytosol"/>
    <property type="evidence" value="ECO:0007669"/>
    <property type="project" value="TreeGrafter"/>
</dbReference>
<accession>A0A382WTJ9</accession>
<dbReference type="Gene3D" id="3.40.50.1580">
    <property type="entry name" value="Nucleoside phosphorylase domain"/>
    <property type="match status" value="1"/>
</dbReference>
<dbReference type="PANTHER" id="PTHR43691:SF11">
    <property type="entry name" value="FI09636P-RELATED"/>
    <property type="match status" value="1"/>
</dbReference>
<feature type="domain" description="Nucleoside phosphorylase" evidence="1">
    <location>
        <begin position="71"/>
        <end position="206"/>
    </location>
</feature>
<evidence type="ECO:0000313" key="2">
    <source>
        <dbReference type="EMBL" id="SVD62167.1"/>
    </source>
</evidence>
<dbReference type="AlphaFoldDB" id="A0A382WTJ9"/>
<organism evidence="2">
    <name type="scientific">marine metagenome</name>
    <dbReference type="NCBI Taxonomy" id="408172"/>
    <lineage>
        <taxon>unclassified sequences</taxon>
        <taxon>metagenomes</taxon>
        <taxon>ecological metagenomes</taxon>
    </lineage>
</organism>
<dbReference type="InterPro" id="IPR035994">
    <property type="entry name" value="Nucleoside_phosphorylase_sf"/>
</dbReference>
<dbReference type="EMBL" id="UINC01162419">
    <property type="protein sequence ID" value="SVD62167.1"/>
    <property type="molecule type" value="Genomic_DNA"/>
</dbReference>